<gene>
    <name evidence="2" type="ORF">F1654_07985</name>
</gene>
<dbReference type="RefSeq" id="WP_150023000.1">
    <property type="nucleotide sequence ID" value="NZ_VWOJ01000002.1"/>
</dbReference>
<dbReference type="SUPFAM" id="SSF50630">
    <property type="entry name" value="Acid proteases"/>
    <property type="match status" value="1"/>
</dbReference>
<dbReference type="InterPro" id="IPR021109">
    <property type="entry name" value="Peptidase_aspartic_dom_sf"/>
</dbReference>
<name>A0A5M6ZG51_9PROT</name>
<keyword evidence="1" id="KW-0732">Signal</keyword>
<evidence type="ECO:0000313" key="3">
    <source>
        <dbReference type="Proteomes" id="UP000325122"/>
    </source>
</evidence>
<reference evidence="2 3" key="1">
    <citation type="submission" date="2019-09" db="EMBL/GenBank/DDBJ databases">
        <authorList>
            <person name="Kevbrin V."/>
            <person name="Grouzdev D.S."/>
        </authorList>
    </citation>
    <scope>NUCLEOTIDE SEQUENCE [LARGE SCALE GENOMIC DNA]</scope>
    <source>
        <strain evidence="2 3">G-192</strain>
    </source>
</reference>
<sequence length="276" mass="27975">MLCAPPALMLAAALAFTPPAGADLDIPLTRSADGHFVVRVDTPGGALRLVLDTGAEASALTRAAAVRLDLPEADPARLDTLTGSAPAQRRHLDDARLGDFALPGLRPVIIDHAPDSARALDGFLGLDAFAGEAIVLDLRALRVIRDTTPACDPRPGLPQTGGTVQGAPVRVRIDTGLAGSVAAPRLTARIAVRDAGRGAITGAGGTQVPARLVSVRRVVIDDYHAGSAQIALAGLPVFADADPAAPPVLIAGADLLDGAVVRLVVSAEGACARVSP</sequence>
<evidence type="ECO:0000313" key="2">
    <source>
        <dbReference type="EMBL" id="KAA5803732.1"/>
    </source>
</evidence>
<dbReference type="AlphaFoldDB" id="A0A5M6ZG51"/>
<evidence type="ECO:0008006" key="4">
    <source>
        <dbReference type="Google" id="ProtNLM"/>
    </source>
</evidence>
<organism evidence="2 3">
    <name type="scientific">Alkalicaulis satelles</name>
    <dbReference type="NCBI Taxonomy" id="2609175"/>
    <lineage>
        <taxon>Bacteria</taxon>
        <taxon>Pseudomonadati</taxon>
        <taxon>Pseudomonadota</taxon>
        <taxon>Alphaproteobacteria</taxon>
        <taxon>Maricaulales</taxon>
        <taxon>Maricaulaceae</taxon>
        <taxon>Alkalicaulis</taxon>
    </lineage>
</organism>
<dbReference type="EMBL" id="VWOJ01000002">
    <property type="protein sequence ID" value="KAA5803732.1"/>
    <property type="molecule type" value="Genomic_DNA"/>
</dbReference>
<evidence type="ECO:0000256" key="1">
    <source>
        <dbReference type="SAM" id="SignalP"/>
    </source>
</evidence>
<keyword evidence="3" id="KW-1185">Reference proteome</keyword>
<comment type="caution">
    <text evidence="2">The sequence shown here is derived from an EMBL/GenBank/DDBJ whole genome shotgun (WGS) entry which is preliminary data.</text>
</comment>
<proteinExistence type="predicted"/>
<dbReference type="InterPro" id="IPR034122">
    <property type="entry name" value="Retropepsin-like_bacterial"/>
</dbReference>
<protein>
    <recommendedName>
        <fullName evidence="4">Peptidase A2 domain-containing protein</fullName>
    </recommendedName>
</protein>
<dbReference type="Proteomes" id="UP000325122">
    <property type="component" value="Unassembled WGS sequence"/>
</dbReference>
<dbReference type="Pfam" id="PF13650">
    <property type="entry name" value="Asp_protease_2"/>
    <property type="match status" value="1"/>
</dbReference>
<dbReference type="CDD" id="cd05483">
    <property type="entry name" value="retropepsin_like_bacteria"/>
    <property type="match status" value="1"/>
</dbReference>
<feature type="signal peptide" evidence="1">
    <location>
        <begin position="1"/>
        <end position="22"/>
    </location>
</feature>
<accession>A0A5M6ZG51</accession>
<dbReference type="Gene3D" id="2.40.70.10">
    <property type="entry name" value="Acid Proteases"/>
    <property type="match status" value="1"/>
</dbReference>
<feature type="chain" id="PRO_5024315401" description="Peptidase A2 domain-containing protein" evidence="1">
    <location>
        <begin position="23"/>
        <end position="276"/>
    </location>
</feature>